<comment type="caution">
    <text evidence="5">The sequence shown here is derived from an EMBL/GenBank/DDBJ whole genome shotgun (WGS) entry which is preliminary data.</text>
</comment>
<evidence type="ECO:0000256" key="1">
    <source>
        <dbReference type="ARBA" id="ARBA00008467"/>
    </source>
</evidence>
<dbReference type="NCBIfam" id="NF006587">
    <property type="entry name" value="PRK09116.1"/>
    <property type="match status" value="1"/>
</dbReference>
<keyword evidence="6" id="KW-1185">Reference proteome</keyword>
<keyword evidence="2 3" id="KW-0808">Transferase</keyword>
<accession>S3BL39</accession>
<dbReference type="RefSeq" id="WP_016474163.1">
    <property type="nucleotide sequence ID" value="NZ_KE150480.1"/>
</dbReference>
<dbReference type="PANTHER" id="PTHR11712:SF325">
    <property type="entry name" value="3-OXOACYL-(ACYL-CARRIER-PROTEIN) SYNTHASE II FABF"/>
    <property type="match status" value="1"/>
</dbReference>
<gene>
    <name evidence="5" type="ORF">HMPREF1476_00835</name>
</gene>
<dbReference type="CDD" id="cd00834">
    <property type="entry name" value="KAS_I_II"/>
    <property type="match status" value="1"/>
</dbReference>
<evidence type="ECO:0000256" key="2">
    <source>
        <dbReference type="ARBA" id="ARBA00022679"/>
    </source>
</evidence>
<dbReference type="SMART" id="SM00825">
    <property type="entry name" value="PKS_KS"/>
    <property type="match status" value="1"/>
</dbReference>
<dbReference type="HOGENOM" id="CLU_000022_69_2_4"/>
<dbReference type="EMBL" id="ATCF01000012">
    <property type="protein sequence ID" value="EPE00106.1"/>
    <property type="molecule type" value="Genomic_DNA"/>
</dbReference>
<protein>
    <recommendedName>
        <fullName evidence="4">Ketosynthase family 3 (KS3) domain-containing protein</fullName>
    </recommendedName>
</protein>
<evidence type="ECO:0000313" key="5">
    <source>
        <dbReference type="EMBL" id="EPE00106.1"/>
    </source>
</evidence>
<reference evidence="5 6" key="1">
    <citation type="submission" date="2013-04" db="EMBL/GenBank/DDBJ databases">
        <title>The Genome Sequence of Sutterella wadsworthensis HGA0223.</title>
        <authorList>
            <consortium name="The Broad Institute Genomics Platform"/>
            <person name="Earl A."/>
            <person name="Ward D."/>
            <person name="Feldgarden M."/>
            <person name="Gevers D."/>
            <person name="Schmidt T.M."/>
            <person name="Dover J."/>
            <person name="Dai D."/>
            <person name="Walker B."/>
            <person name="Young S."/>
            <person name="Zeng Q."/>
            <person name="Gargeya S."/>
            <person name="Fitzgerald M."/>
            <person name="Haas B."/>
            <person name="Abouelleil A."/>
            <person name="Allen A.W."/>
            <person name="Alvarado L."/>
            <person name="Arachchi H.M."/>
            <person name="Berlin A.M."/>
            <person name="Chapman S.B."/>
            <person name="Gainer-Dewar J."/>
            <person name="Goldberg J."/>
            <person name="Griggs A."/>
            <person name="Gujja S."/>
            <person name="Hansen M."/>
            <person name="Howarth C."/>
            <person name="Imamovic A."/>
            <person name="Ireland A."/>
            <person name="Larimer J."/>
            <person name="McCowan C."/>
            <person name="Murphy C."/>
            <person name="Pearson M."/>
            <person name="Poon T.W."/>
            <person name="Priest M."/>
            <person name="Roberts A."/>
            <person name="Saif S."/>
            <person name="Shea T."/>
            <person name="Sisk P."/>
            <person name="Sykes S."/>
            <person name="Wortman J."/>
            <person name="Nusbaum C."/>
            <person name="Birren B."/>
        </authorList>
    </citation>
    <scope>NUCLEOTIDE SEQUENCE [LARGE SCALE GENOMIC DNA]</scope>
    <source>
        <strain evidence="5 6">HGA0223</strain>
    </source>
</reference>
<proteinExistence type="inferred from homology"/>
<dbReference type="InterPro" id="IPR014030">
    <property type="entry name" value="Ketoacyl_synth_N"/>
</dbReference>
<dbReference type="GO" id="GO:0005829">
    <property type="term" value="C:cytosol"/>
    <property type="evidence" value="ECO:0007669"/>
    <property type="project" value="TreeGrafter"/>
</dbReference>
<organism evidence="5 6">
    <name type="scientific">Sutterella wadsworthensis HGA0223</name>
    <dbReference type="NCBI Taxonomy" id="1203554"/>
    <lineage>
        <taxon>Bacteria</taxon>
        <taxon>Pseudomonadati</taxon>
        <taxon>Pseudomonadota</taxon>
        <taxon>Betaproteobacteria</taxon>
        <taxon>Burkholderiales</taxon>
        <taxon>Sutterellaceae</taxon>
        <taxon>Sutterella</taxon>
    </lineage>
</organism>
<dbReference type="InterPro" id="IPR020841">
    <property type="entry name" value="PKS_Beta-ketoAc_synthase_dom"/>
</dbReference>
<feature type="domain" description="Ketosynthase family 3 (KS3)" evidence="4">
    <location>
        <begin position="7"/>
        <end position="414"/>
    </location>
</feature>
<dbReference type="InterPro" id="IPR000794">
    <property type="entry name" value="Beta-ketoacyl_synthase"/>
</dbReference>
<dbReference type="Pfam" id="PF02801">
    <property type="entry name" value="Ketoacyl-synt_C"/>
    <property type="match status" value="1"/>
</dbReference>
<comment type="similarity">
    <text evidence="1 3">Belongs to the thiolase-like superfamily. Beta-ketoacyl-ACP synthases family.</text>
</comment>
<dbReference type="GO" id="GO:0004315">
    <property type="term" value="F:3-oxoacyl-[acyl-carrier-protein] synthase activity"/>
    <property type="evidence" value="ECO:0007669"/>
    <property type="project" value="InterPro"/>
</dbReference>
<dbReference type="InterPro" id="IPR018201">
    <property type="entry name" value="Ketoacyl_synth_AS"/>
</dbReference>
<evidence type="ECO:0000256" key="3">
    <source>
        <dbReference type="RuleBase" id="RU003694"/>
    </source>
</evidence>
<dbReference type="STRING" id="1203554.HMPREF1476_00835"/>
<dbReference type="InterPro" id="IPR016039">
    <property type="entry name" value="Thiolase-like"/>
</dbReference>
<dbReference type="Pfam" id="PF00109">
    <property type="entry name" value="ketoacyl-synt"/>
    <property type="match status" value="1"/>
</dbReference>
<dbReference type="Gene3D" id="3.40.47.10">
    <property type="match status" value="1"/>
</dbReference>
<name>S3BL39_9BURK</name>
<dbReference type="PATRIC" id="fig|1203554.3.peg.844"/>
<dbReference type="PROSITE" id="PS00606">
    <property type="entry name" value="KS3_1"/>
    <property type="match status" value="1"/>
</dbReference>
<evidence type="ECO:0000313" key="6">
    <source>
        <dbReference type="Proteomes" id="UP000014400"/>
    </source>
</evidence>
<dbReference type="InterPro" id="IPR014031">
    <property type="entry name" value="Ketoacyl_synth_C"/>
</dbReference>
<dbReference type="SUPFAM" id="SSF53901">
    <property type="entry name" value="Thiolase-like"/>
    <property type="match status" value="2"/>
</dbReference>
<dbReference type="eggNOG" id="COG0304">
    <property type="taxonomic scope" value="Bacteria"/>
</dbReference>
<dbReference type="AlphaFoldDB" id="S3BL39"/>
<sequence>MKLPQTARRVVITGMSAVSPLGSSWADVRSALLHNRSGVQHMTEWEDLQGLNTRVGAPAAPFELDPEFFTRKRTRSMGRVAQMAVKTARDALRDANLLDSPEVSSPLCGVSFGSSAGQPRAVAELAHMILTKSCRGITATTYVRMMSHTAPVNISVAFGCKGRIITTSSACTSGSQGIGSAYEAIASGRQTLMIAGGCEELDATDAAIFDTLFATSTNWNDDPTHTPRPFDRCRDGLVVGEGSGALILEELEHARARGARIYAEILGYGTNADGEHITSPASEQMAAAMRLALDDAGLAPQDIDLINGHGTATDRGDLAESKATYDVFGGTVPYTTYKGHMGHTLGACGALEAIFAVHAMLEGFVSPILNLEEPDPECAPLDYVMGGVRELEQKIIMSNNFAFGGINTSLIFRKWPTDGSAASH</sequence>
<dbReference type="PROSITE" id="PS52004">
    <property type="entry name" value="KS3_2"/>
    <property type="match status" value="1"/>
</dbReference>
<dbReference type="PANTHER" id="PTHR11712">
    <property type="entry name" value="POLYKETIDE SYNTHASE-RELATED"/>
    <property type="match status" value="1"/>
</dbReference>
<dbReference type="GO" id="GO:0006633">
    <property type="term" value="P:fatty acid biosynthetic process"/>
    <property type="evidence" value="ECO:0007669"/>
    <property type="project" value="InterPro"/>
</dbReference>
<evidence type="ECO:0000259" key="4">
    <source>
        <dbReference type="PROSITE" id="PS52004"/>
    </source>
</evidence>
<dbReference type="Proteomes" id="UP000014400">
    <property type="component" value="Unassembled WGS sequence"/>
</dbReference>